<dbReference type="STRING" id="1423738.FC84_GL000165"/>
<feature type="domain" description="YdhG-like" evidence="1">
    <location>
        <begin position="16"/>
        <end position="105"/>
    </location>
</feature>
<proteinExistence type="predicted"/>
<reference evidence="2 3" key="1">
    <citation type="journal article" date="2015" name="Genome Announc.">
        <title>Expanding the biotechnology potential of lactobacilli through comparative genomics of 213 strains and associated genera.</title>
        <authorList>
            <person name="Sun Z."/>
            <person name="Harris H.M."/>
            <person name="McCann A."/>
            <person name="Guo C."/>
            <person name="Argimon S."/>
            <person name="Zhang W."/>
            <person name="Yang X."/>
            <person name="Jeffery I.B."/>
            <person name="Cooney J.C."/>
            <person name="Kagawa T.F."/>
            <person name="Liu W."/>
            <person name="Song Y."/>
            <person name="Salvetti E."/>
            <person name="Wrobel A."/>
            <person name="Rasinkangas P."/>
            <person name="Parkhill J."/>
            <person name="Rea M.C."/>
            <person name="O'Sullivan O."/>
            <person name="Ritari J."/>
            <person name="Douillard F.P."/>
            <person name="Paul Ross R."/>
            <person name="Yang R."/>
            <person name="Briner A.E."/>
            <person name="Felis G.E."/>
            <person name="de Vos W.M."/>
            <person name="Barrangou R."/>
            <person name="Klaenhammer T.R."/>
            <person name="Caufield P.W."/>
            <person name="Cui Y."/>
            <person name="Zhang H."/>
            <person name="O'Toole P.W."/>
        </authorList>
    </citation>
    <scope>NUCLEOTIDE SEQUENCE [LARGE SCALE GENOMIC DNA]</scope>
    <source>
        <strain evidence="2 3">DSM 20335</strain>
    </source>
</reference>
<dbReference type="RefSeq" id="WP_057756537.1">
    <property type="nucleotide sequence ID" value="NZ_AYYK01000008.1"/>
</dbReference>
<protein>
    <recommendedName>
        <fullName evidence="1">YdhG-like domain-containing protein</fullName>
    </recommendedName>
</protein>
<dbReference type="Proteomes" id="UP000051813">
    <property type="component" value="Unassembled WGS sequence"/>
</dbReference>
<accession>A0A0R2BIW4</accession>
<evidence type="ECO:0000259" key="1">
    <source>
        <dbReference type="Pfam" id="PF08818"/>
    </source>
</evidence>
<comment type="caution">
    <text evidence="2">The sequence shown here is derived from an EMBL/GenBank/DDBJ whole genome shotgun (WGS) entry which is preliminary data.</text>
</comment>
<dbReference type="Gene3D" id="3.90.1150.200">
    <property type="match status" value="1"/>
</dbReference>
<dbReference type="Pfam" id="PF08818">
    <property type="entry name" value="DUF1801"/>
    <property type="match status" value="1"/>
</dbReference>
<dbReference type="EMBL" id="AYYK01000008">
    <property type="protein sequence ID" value="KRM79008.1"/>
    <property type="molecule type" value="Genomic_DNA"/>
</dbReference>
<sequence length="112" mass="12972">MTVITDYLATVPEAHRSYATEMYELLKKLLPKATERISYDMPSFWRGHTLVYFAAAKNHLGFYPTPQPIIAFEDDLKAYKTSKGAIQLPYDQPLPAELITKIVEFQKQRYQV</sequence>
<gene>
    <name evidence="2" type="ORF">FC84_GL000165</name>
</gene>
<dbReference type="SUPFAM" id="SSF159888">
    <property type="entry name" value="YdhG-like"/>
    <property type="match status" value="1"/>
</dbReference>
<keyword evidence="3" id="KW-1185">Reference proteome</keyword>
<dbReference type="OrthoDB" id="115213at2"/>
<dbReference type="PATRIC" id="fig|1423738.3.peg.167"/>
<evidence type="ECO:0000313" key="3">
    <source>
        <dbReference type="Proteomes" id="UP000051813"/>
    </source>
</evidence>
<evidence type="ECO:0000313" key="2">
    <source>
        <dbReference type="EMBL" id="KRM79008.1"/>
    </source>
</evidence>
<organism evidence="2 3">
    <name type="scientific">Lapidilactobacillus dextrinicus DSM 20335</name>
    <dbReference type="NCBI Taxonomy" id="1423738"/>
    <lineage>
        <taxon>Bacteria</taxon>
        <taxon>Bacillati</taxon>
        <taxon>Bacillota</taxon>
        <taxon>Bacilli</taxon>
        <taxon>Lactobacillales</taxon>
        <taxon>Lactobacillaceae</taxon>
        <taxon>Lapidilactobacillus</taxon>
    </lineage>
</organism>
<dbReference type="InterPro" id="IPR014922">
    <property type="entry name" value="YdhG-like"/>
</dbReference>
<name>A0A0R2BIW4_9LACO</name>
<dbReference type="AlphaFoldDB" id="A0A0R2BIW4"/>